<evidence type="ECO:0000313" key="4">
    <source>
        <dbReference type="Proteomes" id="UP000285636"/>
    </source>
</evidence>
<accession>A0A423HWG9</accession>
<dbReference type="Pfam" id="PF14018">
    <property type="entry name" value="DUF4234"/>
    <property type="match status" value="1"/>
</dbReference>
<protein>
    <recommendedName>
        <fullName evidence="2">DUF4234 domain-containing protein</fullName>
    </recommendedName>
</protein>
<evidence type="ECO:0000256" key="1">
    <source>
        <dbReference type="SAM" id="Phobius"/>
    </source>
</evidence>
<dbReference type="AlphaFoldDB" id="A0A423HWG9"/>
<reference evidence="3 4" key="1">
    <citation type="submission" date="2016-10" db="EMBL/GenBank/DDBJ databases">
        <title>Comparative genome analysis of multiple Pseudomonas spp. focuses on biocontrol and plant growth promoting traits.</title>
        <authorList>
            <person name="Tao X.-Y."/>
            <person name="Taylor C.G."/>
        </authorList>
    </citation>
    <scope>NUCLEOTIDE SEQUENCE [LARGE SCALE GENOMIC DNA]</scope>
    <source>
        <strain evidence="3 4">38D7</strain>
    </source>
</reference>
<evidence type="ECO:0000259" key="2">
    <source>
        <dbReference type="Pfam" id="PF14018"/>
    </source>
</evidence>
<proteinExistence type="predicted"/>
<dbReference type="InterPro" id="IPR025328">
    <property type="entry name" value="DUF4234"/>
</dbReference>
<keyword evidence="1" id="KW-0812">Transmembrane</keyword>
<dbReference type="RefSeq" id="WP_123435429.1">
    <property type="nucleotide sequence ID" value="NZ_MOBK01000010.1"/>
</dbReference>
<evidence type="ECO:0000313" key="3">
    <source>
        <dbReference type="EMBL" id="RON17559.1"/>
    </source>
</evidence>
<feature type="transmembrane region" description="Helical" evidence="1">
    <location>
        <begin position="47"/>
        <end position="68"/>
    </location>
</feature>
<feature type="domain" description="DUF4234" evidence="2">
    <location>
        <begin position="15"/>
        <end position="103"/>
    </location>
</feature>
<dbReference type="EMBL" id="MOBK01000010">
    <property type="protein sequence ID" value="RON17559.1"/>
    <property type="molecule type" value="Genomic_DNA"/>
</dbReference>
<keyword evidence="1" id="KW-0472">Membrane</keyword>
<feature type="transmembrane region" description="Helical" evidence="1">
    <location>
        <begin position="15"/>
        <end position="35"/>
    </location>
</feature>
<keyword evidence="1" id="KW-1133">Transmembrane helix</keyword>
<gene>
    <name evidence="3" type="ORF">BK660_23185</name>
</gene>
<feature type="transmembrane region" description="Helical" evidence="1">
    <location>
        <begin position="74"/>
        <end position="94"/>
    </location>
</feature>
<dbReference type="Proteomes" id="UP000285636">
    <property type="component" value="Unassembled WGS sequence"/>
</dbReference>
<comment type="caution">
    <text evidence="3">The sequence shown here is derived from an EMBL/GenBank/DDBJ whole genome shotgun (WGS) entry which is preliminary data.</text>
</comment>
<sequence>MSDINELKDKINTKTLNMVLLSVATVGLYLLLWLVRTNQKISETTKIKLVDNTYIIWLAVCLGWSGALSNSGEVLFDALSGILIIATNALYIVWAFKAKNALSEYALSEHKIDLRMNAFYTFFLNVFYINYCINDLPEEQRKQLILRGSTTQA</sequence>
<organism evidence="3 4">
    <name type="scientific">Pseudomonas brassicacearum</name>
    <dbReference type="NCBI Taxonomy" id="930166"/>
    <lineage>
        <taxon>Bacteria</taxon>
        <taxon>Pseudomonadati</taxon>
        <taxon>Pseudomonadota</taxon>
        <taxon>Gammaproteobacteria</taxon>
        <taxon>Pseudomonadales</taxon>
        <taxon>Pseudomonadaceae</taxon>
        <taxon>Pseudomonas</taxon>
    </lineage>
</organism>
<name>A0A423HWG9_9PSED</name>